<dbReference type="AlphaFoldDB" id="A0A542ZMF4"/>
<name>A0A542ZMF4_9MICO</name>
<evidence type="ECO:0000313" key="2">
    <source>
        <dbReference type="EMBL" id="TQL61505.1"/>
    </source>
</evidence>
<feature type="transmembrane region" description="Helical" evidence="1">
    <location>
        <begin position="287"/>
        <end position="305"/>
    </location>
</feature>
<feature type="transmembrane region" description="Helical" evidence="1">
    <location>
        <begin position="139"/>
        <end position="171"/>
    </location>
</feature>
<organism evidence="2 3">
    <name type="scientific">Oryzihumus leptocrescens</name>
    <dbReference type="NCBI Taxonomy" id="297536"/>
    <lineage>
        <taxon>Bacteria</taxon>
        <taxon>Bacillati</taxon>
        <taxon>Actinomycetota</taxon>
        <taxon>Actinomycetes</taxon>
        <taxon>Micrococcales</taxon>
        <taxon>Intrasporangiaceae</taxon>
        <taxon>Oryzihumus</taxon>
    </lineage>
</organism>
<keyword evidence="1" id="KW-0812">Transmembrane</keyword>
<dbReference type="Proteomes" id="UP000319514">
    <property type="component" value="Unassembled WGS sequence"/>
</dbReference>
<keyword evidence="3" id="KW-1185">Reference proteome</keyword>
<evidence type="ECO:0000256" key="1">
    <source>
        <dbReference type="SAM" id="Phobius"/>
    </source>
</evidence>
<keyword evidence="1" id="KW-0472">Membrane</keyword>
<dbReference type="EMBL" id="VFOQ01000001">
    <property type="protein sequence ID" value="TQL61505.1"/>
    <property type="molecule type" value="Genomic_DNA"/>
</dbReference>
<dbReference type="OrthoDB" id="151635at2"/>
<feature type="transmembrane region" description="Helical" evidence="1">
    <location>
        <begin position="336"/>
        <end position="353"/>
    </location>
</feature>
<proteinExistence type="predicted"/>
<feature type="transmembrane region" description="Helical" evidence="1">
    <location>
        <begin position="360"/>
        <end position="380"/>
    </location>
</feature>
<keyword evidence="1" id="KW-1133">Transmembrane helix</keyword>
<reference evidence="2 3" key="1">
    <citation type="submission" date="2019-06" db="EMBL/GenBank/DDBJ databases">
        <title>Sequencing the genomes of 1000 actinobacteria strains.</title>
        <authorList>
            <person name="Klenk H.-P."/>
        </authorList>
    </citation>
    <scope>NUCLEOTIDE SEQUENCE [LARGE SCALE GENOMIC DNA]</scope>
    <source>
        <strain evidence="2 3">DSM 18082</strain>
    </source>
</reference>
<accession>A0A542ZMF4</accession>
<evidence type="ECO:0008006" key="4">
    <source>
        <dbReference type="Google" id="ProtNLM"/>
    </source>
</evidence>
<protein>
    <recommendedName>
        <fullName evidence="4">Mannosyltransferase PIG-V</fullName>
    </recommendedName>
</protein>
<dbReference type="RefSeq" id="WP_141789277.1">
    <property type="nucleotide sequence ID" value="NZ_BAAAKX010000001.1"/>
</dbReference>
<comment type="caution">
    <text evidence="2">The sequence shown here is derived from an EMBL/GenBank/DDBJ whole genome shotgun (WGS) entry which is preliminary data.</text>
</comment>
<feature type="transmembrane region" description="Helical" evidence="1">
    <location>
        <begin position="106"/>
        <end position="127"/>
    </location>
</feature>
<feature type="transmembrane region" description="Helical" evidence="1">
    <location>
        <begin position="312"/>
        <end position="330"/>
    </location>
</feature>
<gene>
    <name evidence="2" type="ORF">FB474_2916</name>
</gene>
<feature type="transmembrane region" description="Helical" evidence="1">
    <location>
        <begin position="183"/>
        <end position="207"/>
    </location>
</feature>
<sequence>MRRLRQRPFLAVVIGVYLLCRVFSTVVIAVVAHYQAPVSWTGPHPDYFSMTVLWDGSWYRHIAEVGYPDRLPVINGDIQQNDWAFYPAFPMIARCLMWVSGLGFRVVASTLSLVCGTGAAGLMGVLLRDRVGRRAAIAGVAVFAAFLSAPVLQLAYTESLAMLLLCGYLLAIGRERWLTATSLALAIGLTRPIAAPLAVVTLVAVWLRWRRRAEEPVRIGEAATALSALAGCGVAGLMWPAIAGWATGDPTAYTDTMATWRSGGEIVPVKPWWDMAHYLAGDTWGPIWLTFIGVLLLAMMLGPWARALGPELRVWTLSYAAYLVLVLDPWTSIYRYLLPMFPLAVVAVGGGWTDRRERLLPWRAGLLVVLGLAGEVWWVWELLRFVPPTDFPP</sequence>
<evidence type="ECO:0000313" key="3">
    <source>
        <dbReference type="Proteomes" id="UP000319514"/>
    </source>
</evidence>
<feature type="transmembrane region" description="Helical" evidence="1">
    <location>
        <begin position="9"/>
        <end position="34"/>
    </location>
</feature>
<feature type="transmembrane region" description="Helical" evidence="1">
    <location>
        <begin position="219"/>
        <end position="242"/>
    </location>
</feature>